<protein>
    <submittedName>
        <fullName evidence="2">Uncharacterized protein</fullName>
    </submittedName>
</protein>
<evidence type="ECO:0000313" key="3">
    <source>
        <dbReference type="Proteomes" id="UP000636709"/>
    </source>
</evidence>
<accession>A0A835FLJ3</accession>
<gene>
    <name evidence="2" type="ORF">HU200_008011</name>
</gene>
<feature type="region of interest" description="Disordered" evidence="1">
    <location>
        <begin position="13"/>
        <end position="40"/>
    </location>
</feature>
<evidence type="ECO:0000256" key="1">
    <source>
        <dbReference type="SAM" id="MobiDB-lite"/>
    </source>
</evidence>
<name>A0A835FLJ3_9POAL</name>
<dbReference type="AlphaFoldDB" id="A0A835FLJ3"/>
<feature type="compositionally biased region" description="Basic residues" evidence="1">
    <location>
        <begin position="27"/>
        <end position="40"/>
    </location>
</feature>
<proteinExistence type="predicted"/>
<reference evidence="2" key="1">
    <citation type="submission" date="2020-07" db="EMBL/GenBank/DDBJ databases">
        <title>Genome sequence and genetic diversity analysis of an under-domesticated orphan crop, white fonio (Digitaria exilis).</title>
        <authorList>
            <person name="Bennetzen J.L."/>
            <person name="Chen S."/>
            <person name="Ma X."/>
            <person name="Wang X."/>
            <person name="Yssel A.E.J."/>
            <person name="Chaluvadi S.R."/>
            <person name="Johnson M."/>
            <person name="Gangashetty P."/>
            <person name="Hamidou F."/>
            <person name="Sanogo M.D."/>
            <person name="Zwaenepoel A."/>
            <person name="Wallace J."/>
            <person name="Van De Peer Y."/>
            <person name="Van Deynze A."/>
        </authorList>
    </citation>
    <scope>NUCLEOTIDE SEQUENCE</scope>
    <source>
        <tissue evidence="2">Leaves</tissue>
    </source>
</reference>
<sequence>MDSSKVCFDSGFTATSTSDSAYTFGRPLRKDRHHTHHALQ</sequence>
<organism evidence="2 3">
    <name type="scientific">Digitaria exilis</name>
    <dbReference type="NCBI Taxonomy" id="1010633"/>
    <lineage>
        <taxon>Eukaryota</taxon>
        <taxon>Viridiplantae</taxon>
        <taxon>Streptophyta</taxon>
        <taxon>Embryophyta</taxon>
        <taxon>Tracheophyta</taxon>
        <taxon>Spermatophyta</taxon>
        <taxon>Magnoliopsida</taxon>
        <taxon>Liliopsida</taxon>
        <taxon>Poales</taxon>
        <taxon>Poaceae</taxon>
        <taxon>PACMAD clade</taxon>
        <taxon>Panicoideae</taxon>
        <taxon>Panicodae</taxon>
        <taxon>Paniceae</taxon>
        <taxon>Anthephorinae</taxon>
        <taxon>Digitaria</taxon>
    </lineage>
</organism>
<comment type="caution">
    <text evidence="2">The sequence shown here is derived from an EMBL/GenBank/DDBJ whole genome shotgun (WGS) entry which is preliminary data.</text>
</comment>
<keyword evidence="3" id="KW-1185">Reference proteome</keyword>
<dbReference type="Proteomes" id="UP000636709">
    <property type="component" value="Unassembled WGS sequence"/>
</dbReference>
<evidence type="ECO:0000313" key="2">
    <source>
        <dbReference type="EMBL" id="KAF8765970.1"/>
    </source>
</evidence>
<dbReference type="EMBL" id="JACEFO010000524">
    <property type="protein sequence ID" value="KAF8765970.1"/>
    <property type="molecule type" value="Genomic_DNA"/>
</dbReference>